<gene>
    <name evidence="2" type="ORF">RRG08_009036</name>
</gene>
<proteinExistence type="predicted"/>
<dbReference type="Proteomes" id="UP001283361">
    <property type="component" value="Unassembled WGS sequence"/>
</dbReference>
<sequence length="81" mass="8983">MKKITAQPKATASTIILDTRNTKYRHLGIRPNEGRRREQSSPDLPLSSAVQPRLKFGPGSSSESPVVKWLAVLTYPLKIVV</sequence>
<feature type="region of interest" description="Disordered" evidence="1">
    <location>
        <begin position="26"/>
        <end position="64"/>
    </location>
</feature>
<protein>
    <submittedName>
        <fullName evidence="2">Uncharacterized protein</fullName>
    </submittedName>
</protein>
<accession>A0AAE0XMU8</accession>
<evidence type="ECO:0000313" key="3">
    <source>
        <dbReference type="Proteomes" id="UP001283361"/>
    </source>
</evidence>
<evidence type="ECO:0000313" key="2">
    <source>
        <dbReference type="EMBL" id="KAK3697826.1"/>
    </source>
</evidence>
<evidence type="ECO:0000256" key="1">
    <source>
        <dbReference type="SAM" id="MobiDB-lite"/>
    </source>
</evidence>
<name>A0AAE0XMU8_9GAST</name>
<reference evidence="2" key="1">
    <citation type="journal article" date="2023" name="G3 (Bethesda)">
        <title>A reference genome for the long-term kleptoplast-retaining sea slug Elysia crispata morphotype clarki.</title>
        <authorList>
            <person name="Eastman K.E."/>
            <person name="Pendleton A.L."/>
            <person name="Shaikh M.A."/>
            <person name="Suttiyut T."/>
            <person name="Ogas R."/>
            <person name="Tomko P."/>
            <person name="Gavelis G."/>
            <person name="Widhalm J.R."/>
            <person name="Wisecaver J.H."/>
        </authorList>
    </citation>
    <scope>NUCLEOTIDE SEQUENCE</scope>
    <source>
        <strain evidence="2">ECLA1</strain>
    </source>
</reference>
<dbReference type="EMBL" id="JAWDGP010007996">
    <property type="protein sequence ID" value="KAK3697826.1"/>
    <property type="molecule type" value="Genomic_DNA"/>
</dbReference>
<dbReference type="AlphaFoldDB" id="A0AAE0XMU8"/>
<comment type="caution">
    <text evidence="2">The sequence shown here is derived from an EMBL/GenBank/DDBJ whole genome shotgun (WGS) entry which is preliminary data.</text>
</comment>
<keyword evidence="3" id="KW-1185">Reference proteome</keyword>
<organism evidence="2 3">
    <name type="scientific">Elysia crispata</name>
    <name type="common">lettuce slug</name>
    <dbReference type="NCBI Taxonomy" id="231223"/>
    <lineage>
        <taxon>Eukaryota</taxon>
        <taxon>Metazoa</taxon>
        <taxon>Spiralia</taxon>
        <taxon>Lophotrochozoa</taxon>
        <taxon>Mollusca</taxon>
        <taxon>Gastropoda</taxon>
        <taxon>Heterobranchia</taxon>
        <taxon>Euthyneura</taxon>
        <taxon>Panpulmonata</taxon>
        <taxon>Sacoglossa</taxon>
        <taxon>Placobranchoidea</taxon>
        <taxon>Plakobranchidae</taxon>
        <taxon>Elysia</taxon>
    </lineage>
</organism>